<gene>
    <name evidence="1" type="ORF">TELCIR_12403</name>
</gene>
<keyword evidence="2" id="KW-1185">Reference proteome</keyword>
<evidence type="ECO:0000313" key="1">
    <source>
        <dbReference type="EMBL" id="PIO65902.1"/>
    </source>
</evidence>
<accession>A0A2G9U880</accession>
<reference evidence="1 2" key="1">
    <citation type="submission" date="2015-09" db="EMBL/GenBank/DDBJ databases">
        <title>Draft genome of the parasitic nematode Teladorsagia circumcincta isolate WARC Sus (inbred).</title>
        <authorList>
            <person name="Mitreva M."/>
        </authorList>
    </citation>
    <scope>NUCLEOTIDE SEQUENCE [LARGE SCALE GENOMIC DNA]</scope>
    <source>
        <strain evidence="1 2">S</strain>
    </source>
</reference>
<organism evidence="1 2">
    <name type="scientific">Teladorsagia circumcincta</name>
    <name type="common">Brown stomach worm</name>
    <name type="synonym">Ostertagia circumcincta</name>
    <dbReference type="NCBI Taxonomy" id="45464"/>
    <lineage>
        <taxon>Eukaryota</taxon>
        <taxon>Metazoa</taxon>
        <taxon>Ecdysozoa</taxon>
        <taxon>Nematoda</taxon>
        <taxon>Chromadorea</taxon>
        <taxon>Rhabditida</taxon>
        <taxon>Rhabditina</taxon>
        <taxon>Rhabditomorpha</taxon>
        <taxon>Strongyloidea</taxon>
        <taxon>Trichostrongylidae</taxon>
        <taxon>Teladorsagia</taxon>
    </lineage>
</organism>
<protein>
    <submittedName>
        <fullName evidence="1">Uncharacterized protein</fullName>
    </submittedName>
</protein>
<proteinExistence type="predicted"/>
<dbReference type="AlphaFoldDB" id="A0A2G9U880"/>
<dbReference type="Proteomes" id="UP000230423">
    <property type="component" value="Unassembled WGS sequence"/>
</dbReference>
<dbReference type="EMBL" id="KZ348635">
    <property type="protein sequence ID" value="PIO65902.1"/>
    <property type="molecule type" value="Genomic_DNA"/>
</dbReference>
<name>A0A2G9U880_TELCI</name>
<evidence type="ECO:0000313" key="2">
    <source>
        <dbReference type="Proteomes" id="UP000230423"/>
    </source>
</evidence>
<sequence length="29" mass="3566">MLDKPFVFFYSSMVLRRVWKLTSMPMEII</sequence>